<keyword evidence="2" id="KW-1185">Reference proteome</keyword>
<dbReference type="AlphaFoldDB" id="A0A3L7ALY2"/>
<comment type="caution">
    <text evidence="1">The sequence shown here is derived from an EMBL/GenBank/DDBJ whole genome shotgun (WGS) entry which is preliminary data.</text>
</comment>
<dbReference type="Proteomes" id="UP000269692">
    <property type="component" value="Unassembled WGS sequence"/>
</dbReference>
<evidence type="ECO:0000313" key="2">
    <source>
        <dbReference type="Proteomes" id="UP000269692"/>
    </source>
</evidence>
<evidence type="ECO:0000313" key="1">
    <source>
        <dbReference type="EMBL" id="RLP81074.1"/>
    </source>
</evidence>
<gene>
    <name evidence="1" type="ORF">D9R14_03510</name>
</gene>
<dbReference type="EMBL" id="RCTF01000002">
    <property type="protein sequence ID" value="RLP81074.1"/>
    <property type="molecule type" value="Genomic_DNA"/>
</dbReference>
<protein>
    <submittedName>
        <fullName evidence="1">Uncharacterized protein</fullName>
    </submittedName>
</protein>
<name>A0A3L7ALY2_9HYPH</name>
<accession>A0A3L7ALY2</accession>
<proteinExistence type="predicted"/>
<sequence length="77" mass="8261">MTQQGELQLDGETVCFDLACALEMAESDCEWAVGACVYAFDHTREIFCPRLIAAFGILAPSGEDSRAGTHCGPLHIA</sequence>
<reference evidence="1 2" key="1">
    <citation type="submission" date="2018-10" db="EMBL/GenBank/DDBJ databases">
        <title>Xanthobacter tagetidis genome sequencing and assembly.</title>
        <authorList>
            <person name="Maclea K.S."/>
            <person name="Goen A.E."/>
            <person name="Fatima S.A."/>
        </authorList>
    </citation>
    <scope>NUCLEOTIDE SEQUENCE [LARGE SCALE GENOMIC DNA]</scope>
    <source>
        <strain evidence="1 2">ATCC 700314</strain>
    </source>
</reference>
<organism evidence="1 2">
    <name type="scientific">Xanthobacter tagetidis</name>
    <dbReference type="NCBI Taxonomy" id="60216"/>
    <lineage>
        <taxon>Bacteria</taxon>
        <taxon>Pseudomonadati</taxon>
        <taxon>Pseudomonadota</taxon>
        <taxon>Alphaproteobacteria</taxon>
        <taxon>Hyphomicrobiales</taxon>
        <taxon>Xanthobacteraceae</taxon>
        <taxon>Xanthobacter</taxon>
    </lineage>
</organism>
<dbReference type="RefSeq" id="WP_121621926.1">
    <property type="nucleotide sequence ID" value="NZ_JACIIW010000003.1"/>
</dbReference>